<keyword evidence="1" id="KW-1133">Transmembrane helix</keyword>
<evidence type="ECO:0000313" key="3">
    <source>
        <dbReference type="Proteomes" id="UP000051992"/>
    </source>
</evidence>
<comment type="caution">
    <text evidence="2">The sequence shown here is derived from an EMBL/GenBank/DDBJ whole genome shotgun (WGS) entry which is preliminary data.</text>
</comment>
<accession>A0A0R2H092</accession>
<dbReference type="Pfam" id="PF06570">
    <property type="entry name" value="DUF1129"/>
    <property type="match status" value="1"/>
</dbReference>
<evidence type="ECO:0000256" key="1">
    <source>
        <dbReference type="SAM" id="Phobius"/>
    </source>
</evidence>
<sequence>MEKKMTENKNENQAVPALKTHAELAESGLTKRNQEFMWQVQSAANDEQINAGLVAEIESNLLEAQKSGATAKQIYGTPENALGIKTKEVRQSNSAQQASINYAANGFWKIAVDNSFVFFMMFSLMFGIMLLFSAKQVTASGQNVGQLGVTALILTSITGGVFFAGWTMLMAPNADGQLRGVIVRILGSLAIFAAWFGCYMGFGFLPAVINPLLPGWIYLVLAGLSFLGFQWWRRKTGMQGGFLGGAGKARK</sequence>
<protein>
    <recommendedName>
        <fullName evidence="4">DUF1129 domain-containing protein</fullName>
    </recommendedName>
</protein>
<evidence type="ECO:0008006" key="4">
    <source>
        <dbReference type="Google" id="ProtNLM"/>
    </source>
</evidence>
<keyword evidence="3" id="KW-1185">Reference proteome</keyword>
<keyword evidence="1" id="KW-0812">Transmembrane</keyword>
<organism evidence="2 3">
    <name type="scientific">Weissella viridescens</name>
    <name type="common">Lactobacillus viridescens</name>
    <dbReference type="NCBI Taxonomy" id="1629"/>
    <lineage>
        <taxon>Bacteria</taxon>
        <taxon>Bacillati</taxon>
        <taxon>Bacillota</taxon>
        <taxon>Bacilli</taxon>
        <taxon>Lactobacillales</taxon>
        <taxon>Lactobacillaceae</taxon>
        <taxon>Weissella</taxon>
    </lineage>
</organism>
<dbReference type="EMBL" id="JQBM01000002">
    <property type="protein sequence ID" value="KRN46338.1"/>
    <property type="molecule type" value="Genomic_DNA"/>
</dbReference>
<dbReference type="Proteomes" id="UP000051992">
    <property type="component" value="Unassembled WGS sequence"/>
</dbReference>
<dbReference type="PATRIC" id="fig|1629.5.peg.611"/>
<name>A0A0R2H092_WEIVI</name>
<proteinExistence type="predicted"/>
<dbReference type="AlphaFoldDB" id="A0A0R2H092"/>
<keyword evidence="1" id="KW-0472">Membrane</keyword>
<feature type="transmembrane region" description="Helical" evidence="1">
    <location>
        <begin position="116"/>
        <end position="134"/>
    </location>
</feature>
<feature type="transmembrane region" description="Helical" evidence="1">
    <location>
        <begin position="215"/>
        <end position="232"/>
    </location>
</feature>
<gene>
    <name evidence="2" type="ORF">IV50_GL000607</name>
</gene>
<dbReference type="InterPro" id="IPR009214">
    <property type="entry name" value="DUF1129"/>
</dbReference>
<feature type="transmembrane region" description="Helical" evidence="1">
    <location>
        <begin position="146"/>
        <end position="169"/>
    </location>
</feature>
<evidence type="ECO:0000313" key="2">
    <source>
        <dbReference type="EMBL" id="KRN46338.1"/>
    </source>
</evidence>
<feature type="transmembrane region" description="Helical" evidence="1">
    <location>
        <begin position="181"/>
        <end position="209"/>
    </location>
</feature>
<reference evidence="2 3" key="1">
    <citation type="journal article" date="2015" name="Genome Announc.">
        <title>Expanding the biotechnology potential of lactobacilli through comparative genomics of 213 strains and associated genera.</title>
        <authorList>
            <person name="Sun Z."/>
            <person name="Harris H.M."/>
            <person name="McCann A."/>
            <person name="Guo C."/>
            <person name="Argimon S."/>
            <person name="Zhang W."/>
            <person name="Yang X."/>
            <person name="Jeffery I.B."/>
            <person name="Cooney J.C."/>
            <person name="Kagawa T.F."/>
            <person name="Liu W."/>
            <person name="Song Y."/>
            <person name="Salvetti E."/>
            <person name="Wrobel A."/>
            <person name="Rasinkangas P."/>
            <person name="Parkhill J."/>
            <person name="Rea M.C."/>
            <person name="O'Sullivan O."/>
            <person name="Ritari J."/>
            <person name="Douillard F.P."/>
            <person name="Paul Ross R."/>
            <person name="Yang R."/>
            <person name="Briner A.E."/>
            <person name="Felis G.E."/>
            <person name="de Vos W.M."/>
            <person name="Barrangou R."/>
            <person name="Klaenhammer T.R."/>
            <person name="Caufield P.W."/>
            <person name="Cui Y."/>
            <person name="Zhang H."/>
            <person name="O'Toole P.W."/>
        </authorList>
    </citation>
    <scope>NUCLEOTIDE SEQUENCE [LARGE SCALE GENOMIC DNA]</scope>
    <source>
        <strain evidence="2 3">DSM 20410</strain>
    </source>
</reference>